<feature type="compositionally biased region" description="Basic residues" evidence="1">
    <location>
        <begin position="170"/>
        <end position="179"/>
    </location>
</feature>
<feature type="compositionally biased region" description="Polar residues" evidence="1">
    <location>
        <begin position="29"/>
        <end position="46"/>
    </location>
</feature>
<feature type="compositionally biased region" description="Low complexity" evidence="1">
    <location>
        <begin position="187"/>
        <end position="202"/>
    </location>
</feature>
<proteinExistence type="predicted"/>
<evidence type="ECO:0000313" key="3">
    <source>
        <dbReference type="Proteomes" id="UP000327013"/>
    </source>
</evidence>
<keyword evidence="3" id="KW-1185">Reference proteome</keyword>
<gene>
    <name evidence="2" type="ORF">FH972_025451</name>
</gene>
<name>A0A5N6L122_9ROSI</name>
<evidence type="ECO:0000313" key="2">
    <source>
        <dbReference type="EMBL" id="KAB8527800.1"/>
    </source>
</evidence>
<feature type="compositionally biased region" description="Acidic residues" evidence="1">
    <location>
        <begin position="214"/>
        <end position="230"/>
    </location>
</feature>
<feature type="compositionally biased region" description="Pro residues" evidence="1">
    <location>
        <begin position="116"/>
        <end position="127"/>
    </location>
</feature>
<dbReference type="AlphaFoldDB" id="A0A5N6L122"/>
<dbReference type="EMBL" id="VIBQ01000056">
    <property type="protein sequence ID" value="KAB8527800.1"/>
    <property type="molecule type" value="Genomic_DNA"/>
</dbReference>
<dbReference type="Proteomes" id="UP000327013">
    <property type="component" value="Unassembled WGS sequence"/>
</dbReference>
<organism evidence="2 3">
    <name type="scientific">Carpinus fangiana</name>
    <dbReference type="NCBI Taxonomy" id="176857"/>
    <lineage>
        <taxon>Eukaryota</taxon>
        <taxon>Viridiplantae</taxon>
        <taxon>Streptophyta</taxon>
        <taxon>Embryophyta</taxon>
        <taxon>Tracheophyta</taxon>
        <taxon>Spermatophyta</taxon>
        <taxon>Magnoliopsida</taxon>
        <taxon>eudicotyledons</taxon>
        <taxon>Gunneridae</taxon>
        <taxon>Pentapetalae</taxon>
        <taxon>rosids</taxon>
        <taxon>fabids</taxon>
        <taxon>Fagales</taxon>
        <taxon>Betulaceae</taxon>
        <taxon>Carpinus</taxon>
    </lineage>
</organism>
<feature type="compositionally biased region" description="Low complexity" evidence="1">
    <location>
        <begin position="132"/>
        <end position="146"/>
    </location>
</feature>
<feature type="region of interest" description="Disordered" evidence="1">
    <location>
        <begin position="1"/>
        <end position="270"/>
    </location>
</feature>
<sequence length="295" mass="32369">MAAATPQDIPRSHRNSFSGGMQGRRPQDYSASYGSPPQHNQVTNLQAEYGVAPPPAQAYAYGTSPPYSPGAQSSYTPTGPVPVPSPYQQAFGPYSGSPSQRPAYPNQGSGYFPQQQPQPQPQRPPYGPYTDANPNAAPNLHPAHAADGGYPTRPANYSRHGSHSSTHSQNARRHSRKSSGSHDQDRASAAAQARRASYQYEQAPHRRHRHGEDYSDDDSAAYSDDEEEEYDDRRRRHSYAGTPSAYSQGARKRRGSHRSEAEIQADKDAIDRRPTLADSLVLMYDTFKGAISGKR</sequence>
<accession>A0A5N6L122</accession>
<protein>
    <submittedName>
        <fullName evidence="2">Uncharacterized protein</fullName>
    </submittedName>
</protein>
<comment type="caution">
    <text evidence="2">The sequence shown here is derived from an EMBL/GenBank/DDBJ whole genome shotgun (WGS) entry which is preliminary data.</text>
</comment>
<evidence type="ECO:0000256" key="1">
    <source>
        <dbReference type="SAM" id="MobiDB-lite"/>
    </source>
</evidence>
<reference evidence="2 3" key="1">
    <citation type="submission" date="2019-06" db="EMBL/GenBank/DDBJ databases">
        <title>A chromosomal-level reference genome of Carpinus fangiana (Coryloideae, Betulaceae).</title>
        <authorList>
            <person name="Yang X."/>
            <person name="Wang Z."/>
            <person name="Zhang L."/>
            <person name="Hao G."/>
            <person name="Liu J."/>
            <person name="Yang Y."/>
        </authorList>
    </citation>
    <scope>NUCLEOTIDE SEQUENCE [LARGE SCALE GENOMIC DNA]</scope>
    <source>
        <strain evidence="2">Cfa_2016G</strain>
        <tissue evidence="2">Leaf</tissue>
    </source>
</reference>
<feature type="compositionally biased region" description="Basic and acidic residues" evidence="1">
    <location>
        <begin position="257"/>
        <end position="270"/>
    </location>
</feature>